<evidence type="ECO:0000313" key="3">
    <source>
        <dbReference type="Proteomes" id="UP000219573"/>
    </source>
</evidence>
<evidence type="ECO:0000313" key="2">
    <source>
        <dbReference type="EMBL" id="SNY38757.1"/>
    </source>
</evidence>
<name>A0A285HST0_9FIRM</name>
<organism evidence="2 3">
    <name type="scientific">Orenia metallireducens</name>
    <dbReference type="NCBI Taxonomy" id="1413210"/>
    <lineage>
        <taxon>Bacteria</taxon>
        <taxon>Bacillati</taxon>
        <taxon>Bacillota</taxon>
        <taxon>Clostridia</taxon>
        <taxon>Halanaerobiales</taxon>
        <taxon>Halobacteroidaceae</taxon>
        <taxon>Orenia</taxon>
    </lineage>
</organism>
<dbReference type="EMBL" id="OBDZ01000024">
    <property type="protein sequence ID" value="SNY38757.1"/>
    <property type="molecule type" value="Genomic_DNA"/>
</dbReference>
<sequence>MNRNNKILITVLMITIITSIGFLIVKYVSQESKQADKITGQDIYNDLDLGKVDKISIHSFKYIENGEIKGDKDYLIENDKDKKVINMLTSAIKNSQINIKENSTQNLPKATHSVVFYSNNMFNNISTNYSLQTNQLLISDKNFSEDLIESSKLPFSTQVVIIKLDDDFKEIMNNYP</sequence>
<dbReference type="AlphaFoldDB" id="A0A285HST0"/>
<protein>
    <submittedName>
        <fullName evidence="2">Uncharacterized protein</fullName>
    </submittedName>
</protein>
<evidence type="ECO:0000256" key="1">
    <source>
        <dbReference type="SAM" id="Phobius"/>
    </source>
</evidence>
<gene>
    <name evidence="2" type="ORF">SAMN06265827_12421</name>
</gene>
<dbReference type="RefSeq" id="WP_097018820.1">
    <property type="nucleotide sequence ID" value="NZ_OBDZ01000024.1"/>
</dbReference>
<dbReference type="Proteomes" id="UP000219573">
    <property type="component" value="Unassembled WGS sequence"/>
</dbReference>
<keyword evidence="3" id="KW-1185">Reference proteome</keyword>
<feature type="transmembrane region" description="Helical" evidence="1">
    <location>
        <begin position="7"/>
        <end position="28"/>
    </location>
</feature>
<keyword evidence="1" id="KW-0472">Membrane</keyword>
<reference evidence="3" key="1">
    <citation type="submission" date="2017-09" db="EMBL/GenBank/DDBJ databases">
        <authorList>
            <person name="Varghese N."/>
            <person name="Submissions S."/>
        </authorList>
    </citation>
    <scope>NUCLEOTIDE SEQUENCE [LARGE SCALE GENOMIC DNA]</scope>
    <source>
        <strain evidence="3">MSL47</strain>
    </source>
</reference>
<keyword evidence="1" id="KW-1133">Transmembrane helix</keyword>
<accession>A0A285HST0</accession>
<keyword evidence="1" id="KW-0812">Transmembrane</keyword>
<proteinExistence type="predicted"/>